<keyword evidence="3" id="KW-1185">Reference proteome</keyword>
<proteinExistence type="predicted"/>
<keyword evidence="1" id="KW-0472">Membrane</keyword>
<feature type="transmembrane region" description="Helical" evidence="1">
    <location>
        <begin position="40"/>
        <end position="61"/>
    </location>
</feature>
<keyword evidence="1" id="KW-1133">Transmembrane helix</keyword>
<dbReference type="Proteomes" id="UP000732193">
    <property type="component" value="Unassembled WGS sequence"/>
</dbReference>
<evidence type="ECO:0000313" key="3">
    <source>
        <dbReference type="Proteomes" id="UP000732193"/>
    </source>
</evidence>
<dbReference type="RefSeq" id="WP_025044186.1">
    <property type="nucleotide sequence ID" value="NZ_CANKZB010000002.1"/>
</dbReference>
<gene>
    <name evidence="2" type="ORF">JQV55_06465</name>
</gene>
<dbReference type="GeneID" id="93912260"/>
<comment type="caution">
    <text evidence="2">The sequence shown here is derived from an EMBL/GenBank/DDBJ whole genome shotgun (WGS) entry which is preliminary data.</text>
</comment>
<reference evidence="2 3" key="1">
    <citation type="submission" date="2021-01" db="EMBL/GenBank/DDBJ databases">
        <title>Diatom-associated Roseobacters Show Island Model of Population Structure.</title>
        <authorList>
            <person name="Qu L."/>
            <person name="Feng X."/>
            <person name="Chen Y."/>
            <person name="Li L."/>
            <person name="Wang X."/>
            <person name="Hu Z."/>
            <person name="Wang H."/>
            <person name="Luo H."/>
        </authorList>
    </citation>
    <scope>NUCLEOTIDE SEQUENCE [LARGE SCALE GENOMIC DNA]</scope>
    <source>
        <strain evidence="2 3">TR60-84</strain>
    </source>
</reference>
<evidence type="ECO:0000313" key="2">
    <source>
        <dbReference type="EMBL" id="MBM1713197.1"/>
    </source>
</evidence>
<keyword evidence="1" id="KW-0812">Transmembrane</keyword>
<organism evidence="2 3">
    <name type="scientific">Sulfitobacter geojensis</name>
    <dbReference type="NCBI Taxonomy" id="1342299"/>
    <lineage>
        <taxon>Bacteria</taxon>
        <taxon>Pseudomonadati</taxon>
        <taxon>Pseudomonadota</taxon>
        <taxon>Alphaproteobacteria</taxon>
        <taxon>Rhodobacterales</taxon>
        <taxon>Roseobacteraceae</taxon>
        <taxon>Sulfitobacter</taxon>
    </lineage>
</organism>
<name>A0AAE2VXI7_9RHOB</name>
<dbReference type="AlphaFoldDB" id="A0AAE2VXI7"/>
<evidence type="ECO:0000256" key="1">
    <source>
        <dbReference type="SAM" id="Phobius"/>
    </source>
</evidence>
<accession>A0AAE2VXI7</accession>
<sequence length="75" mass="8033">MAISSTTFEERLARINNGQTVDQAAILGTSKTRRSFRARCLTFPFMVGVGILTGGTAYAFATSPADMQWVMALAG</sequence>
<dbReference type="EMBL" id="JAFBRM010000001">
    <property type="protein sequence ID" value="MBM1713197.1"/>
    <property type="molecule type" value="Genomic_DNA"/>
</dbReference>
<protein>
    <submittedName>
        <fullName evidence="2">Uncharacterized protein</fullName>
    </submittedName>
</protein>